<feature type="non-terminal residue" evidence="2">
    <location>
        <position position="248"/>
    </location>
</feature>
<dbReference type="GO" id="GO:0005096">
    <property type="term" value="F:GTPase activator activity"/>
    <property type="evidence" value="ECO:0007669"/>
    <property type="project" value="InterPro"/>
</dbReference>
<dbReference type="PANTHER" id="PTHR12658:SF0">
    <property type="entry name" value="TUBULIN-SPECIFIC CHAPERONE D"/>
    <property type="match status" value="1"/>
</dbReference>
<dbReference type="Pfam" id="PF23579">
    <property type="entry name" value="ARM_TBCD"/>
    <property type="match status" value="1"/>
</dbReference>
<proteinExistence type="predicted"/>
<dbReference type="InterPro" id="IPR033162">
    <property type="entry name" value="TBCD"/>
</dbReference>
<name>A0A4P9XNQ6_9FUNG</name>
<dbReference type="PANTHER" id="PTHR12658">
    <property type="entry name" value="BETA-TUBULIN COFACTOR D"/>
    <property type="match status" value="1"/>
</dbReference>
<dbReference type="EMBL" id="KZ992697">
    <property type="protein sequence ID" value="RKP07598.1"/>
    <property type="molecule type" value="Genomic_DNA"/>
</dbReference>
<dbReference type="GO" id="GO:0007023">
    <property type="term" value="P:post-chaperonin tubulin folding pathway"/>
    <property type="evidence" value="ECO:0007669"/>
    <property type="project" value="InterPro"/>
</dbReference>
<accession>A0A4P9XNQ6</accession>
<dbReference type="Proteomes" id="UP000271241">
    <property type="component" value="Unassembled WGS sequence"/>
</dbReference>
<dbReference type="GO" id="GO:0000226">
    <property type="term" value="P:microtubule cytoskeleton organization"/>
    <property type="evidence" value="ECO:0007669"/>
    <property type="project" value="TreeGrafter"/>
</dbReference>
<feature type="region of interest" description="Disordered" evidence="1">
    <location>
        <begin position="1"/>
        <end position="22"/>
    </location>
</feature>
<dbReference type="STRING" id="78915.A0A4P9XNQ6"/>
<keyword evidence="3" id="KW-1185">Reference proteome</keyword>
<evidence type="ECO:0000313" key="2">
    <source>
        <dbReference type="EMBL" id="RKP07598.1"/>
    </source>
</evidence>
<dbReference type="GO" id="GO:0048487">
    <property type="term" value="F:beta-tubulin binding"/>
    <property type="evidence" value="ECO:0007669"/>
    <property type="project" value="InterPro"/>
</dbReference>
<protein>
    <submittedName>
        <fullName evidence="2">Uncharacterized protein</fullName>
    </submittedName>
</protein>
<evidence type="ECO:0000256" key="1">
    <source>
        <dbReference type="SAM" id="MobiDB-lite"/>
    </source>
</evidence>
<reference evidence="3" key="1">
    <citation type="journal article" date="2018" name="Nat. Microbiol.">
        <title>Leveraging single-cell genomics to expand the fungal tree of life.</title>
        <authorList>
            <person name="Ahrendt S.R."/>
            <person name="Quandt C.A."/>
            <person name="Ciobanu D."/>
            <person name="Clum A."/>
            <person name="Salamov A."/>
            <person name="Andreopoulos B."/>
            <person name="Cheng J.F."/>
            <person name="Woyke T."/>
            <person name="Pelin A."/>
            <person name="Henrissat B."/>
            <person name="Reynolds N.K."/>
            <person name="Benny G.L."/>
            <person name="Smith M.E."/>
            <person name="James T.Y."/>
            <person name="Grigoriev I.V."/>
        </authorList>
    </citation>
    <scope>NUCLEOTIDE SEQUENCE [LARGE SCALE GENOMIC DNA]</scope>
    <source>
        <strain evidence="3">RSA 1356</strain>
    </source>
</reference>
<sequence length="248" mass="27881">MDSIDFASMPGAVLPEEQTSAVELPTGELAEKQAPSDDKPFFREKELVANELAIIISGEWSPEQLDVKLIHLDFVVRAGLVGRYQEQPYLLDPHLEDLIRPAMDKLSELMQTLDEAMEKGPDVPLPAKPAEQARGLLRFLYILCTVRGYKTIVKFFSHHVSDLEPAFRFLNAQDRSKASQWTGRYMLLLWLSLLCMVPFDLKIVDSQALGDETSGFVDRMIIAIIPYLGSASKEREAAAYLLAKLVTR</sequence>
<dbReference type="GO" id="GO:0007021">
    <property type="term" value="P:tubulin complex assembly"/>
    <property type="evidence" value="ECO:0007669"/>
    <property type="project" value="InterPro"/>
</dbReference>
<dbReference type="AlphaFoldDB" id="A0A4P9XNQ6"/>
<evidence type="ECO:0000313" key="3">
    <source>
        <dbReference type="Proteomes" id="UP000271241"/>
    </source>
</evidence>
<gene>
    <name evidence="2" type="ORF">THASP1DRAFT_24285</name>
</gene>
<organism evidence="2 3">
    <name type="scientific">Thamnocephalis sphaerospora</name>
    <dbReference type="NCBI Taxonomy" id="78915"/>
    <lineage>
        <taxon>Eukaryota</taxon>
        <taxon>Fungi</taxon>
        <taxon>Fungi incertae sedis</taxon>
        <taxon>Zoopagomycota</taxon>
        <taxon>Zoopagomycotina</taxon>
        <taxon>Zoopagomycetes</taxon>
        <taxon>Zoopagales</taxon>
        <taxon>Sigmoideomycetaceae</taxon>
        <taxon>Thamnocephalis</taxon>
    </lineage>
</organism>
<dbReference type="OrthoDB" id="10253476at2759"/>